<dbReference type="GO" id="GO:0005992">
    <property type="term" value="P:trehalose biosynthetic process"/>
    <property type="evidence" value="ECO:0007669"/>
    <property type="project" value="InterPro"/>
</dbReference>
<evidence type="ECO:0000256" key="3">
    <source>
        <dbReference type="SAM" id="MobiDB-lite"/>
    </source>
</evidence>
<dbReference type="SUPFAM" id="SSF49452">
    <property type="entry name" value="Starch-binding domain-like"/>
    <property type="match status" value="1"/>
</dbReference>
<dbReference type="Gene3D" id="3.40.50.1000">
    <property type="entry name" value="HAD superfamily/HAD-like"/>
    <property type="match status" value="1"/>
</dbReference>
<dbReference type="InterPro" id="IPR013784">
    <property type="entry name" value="Carb-bd-like_fold"/>
</dbReference>
<dbReference type="NCBIfam" id="TIGR00685">
    <property type="entry name" value="T6PP"/>
    <property type="match status" value="1"/>
</dbReference>
<dbReference type="PANTHER" id="PTHR10788:SF94">
    <property type="entry name" value="ALPHA,ALPHA-TREHALOSE-PHOSPHATE SYNTHASE [UDP-FORMING] 5"/>
    <property type="match status" value="1"/>
</dbReference>
<dbReference type="PANTHER" id="PTHR10788">
    <property type="entry name" value="TREHALOSE-6-PHOSPHATE SYNTHASE"/>
    <property type="match status" value="1"/>
</dbReference>
<dbReference type="InterPro" id="IPR001830">
    <property type="entry name" value="Glyco_trans_20"/>
</dbReference>
<feature type="domain" description="CBM20" evidence="4">
    <location>
        <begin position="122"/>
        <end position="232"/>
    </location>
</feature>
<dbReference type="GO" id="GO:2001070">
    <property type="term" value="F:starch binding"/>
    <property type="evidence" value="ECO:0007669"/>
    <property type="project" value="InterPro"/>
</dbReference>
<reference evidence="5" key="1">
    <citation type="submission" date="2021-01" db="EMBL/GenBank/DDBJ databases">
        <authorList>
            <person name="Corre E."/>
            <person name="Pelletier E."/>
            <person name="Niang G."/>
            <person name="Scheremetjew M."/>
            <person name="Finn R."/>
            <person name="Kale V."/>
            <person name="Holt S."/>
            <person name="Cochrane G."/>
            <person name="Meng A."/>
            <person name="Brown T."/>
            <person name="Cohen L."/>
        </authorList>
    </citation>
    <scope>NUCLEOTIDE SEQUENCE</scope>
    <source>
        <strain evidence="5">CCMP325</strain>
    </source>
</reference>
<dbReference type="CDD" id="cd05467">
    <property type="entry name" value="CBM20"/>
    <property type="match status" value="1"/>
</dbReference>
<evidence type="ECO:0000256" key="1">
    <source>
        <dbReference type="ARBA" id="ARBA00005409"/>
    </source>
</evidence>
<dbReference type="PROSITE" id="PS51166">
    <property type="entry name" value="CBM20"/>
    <property type="match status" value="1"/>
</dbReference>
<dbReference type="InterPro" id="IPR013783">
    <property type="entry name" value="Ig-like_fold"/>
</dbReference>
<dbReference type="GO" id="GO:0004805">
    <property type="term" value="F:trehalose-phosphatase activity"/>
    <property type="evidence" value="ECO:0007669"/>
    <property type="project" value="TreeGrafter"/>
</dbReference>
<dbReference type="Pfam" id="PF02358">
    <property type="entry name" value="Trehalose_PPase"/>
    <property type="match status" value="1"/>
</dbReference>
<dbReference type="InterPro" id="IPR023214">
    <property type="entry name" value="HAD_sf"/>
</dbReference>
<evidence type="ECO:0000259" key="4">
    <source>
        <dbReference type="PROSITE" id="PS51166"/>
    </source>
</evidence>
<accession>A0A7S0NCF2</accession>
<organism evidence="5">
    <name type="scientific">Hanusia phi</name>
    <dbReference type="NCBI Taxonomy" id="3032"/>
    <lineage>
        <taxon>Eukaryota</taxon>
        <taxon>Cryptophyceae</taxon>
        <taxon>Pyrenomonadales</taxon>
        <taxon>Geminigeraceae</taxon>
        <taxon>Hanusia</taxon>
    </lineage>
</organism>
<dbReference type="Gene3D" id="3.40.50.2000">
    <property type="entry name" value="Glycogen Phosphorylase B"/>
    <property type="match status" value="2"/>
</dbReference>
<dbReference type="FunFam" id="3.40.50.1000:FF:000052">
    <property type="entry name" value="Alpha,alpha-trehalose-phosphate synthase [UDP-forming] 6"/>
    <property type="match status" value="1"/>
</dbReference>
<name>A0A7S0NCF2_9CRYP</name>
<dbReference type="GO" id="GO:0005829">
    <property type="term" value="C:cytosol"/>
    <property type="evidence" value="ECO:0007669"/>
    <property type="project" value="TreeGrafter"/>
</dbReference>
<protein>
    <recommendedName>
        <fullName evidence="4">CBM20 domain-containing protein</fullName>
    </recommendedName>
</protein>
<dbReference type="InterPro" id="IPR003337">
    <property type="entry name" value="Trehalose_PPase"/>
</dbReference>
<evidence type="ECO:0000313" key="5">
    <source>
        <dbReference type="EMBL" id="CAD8504935.1"/>
    </source>
</evidence>
<dbReference type="InterPro" id="IPR036412">
    <property type="entry name" value="HAD-like_sf"/>
</dbReference>
<dbReference type="Gene3D" id="3.30.70.1020">
    <property type="entry name" value="Trehalose-6-phosphate phosphatase related protein, domain 2"/>
    <property type="match status" value="1"/>
</dbReference>
<dbReference type="InterPro" id="IPR002044">
    <property type="entry name" value="CBM20"/>
</dbReference>
<comment type="similarity">
    <text evidence="1">In the N-terminal section; belongs to the glycosyltransferase 20 family.</text>
</comment>
<feature type="compositionally biased region" description="Basic and acidic residues" evidence="3">
    <location>
        <begin position="71"/>
        <end position="80"/>
    </location>
</feature>
<dbReference type="AlphaFoldDB" id="A0A7S0NCF2"/>
<dbReference type="SMART" id="SM01065">
    <property type="entry name" value="CBM_2"/>
    <property type="match status" value="1"/>
</dbReference>
<proteinExistence type="inferred from homology"/>
<dbReference type="Pfam" id="PF00686">
    <property type="entry name" value="CBM_20"/>
    <property type="match status" value="1"/>
</dbReference>
<dbReference type="EMBL" id="HBEO01032171">
    <property type="protein sequence ID" value="CAD8504935.1"/>
    <property type="molecule type" value="Transcribed_RNA"/>
</dbReference>
<dbReference type="Pfam" id="PF00982">
    <property type="entry name" value="Glyco_transf_20"/>
    <property type="match status" value="1"/>
</dbReference>
<sequence length="1094" mass="125520">MISTANPEPRHMISVDHHIIPTDSNGFEEGDGLVSAGEEWPRAHRNLDGWVGALDGLSPGLSAASSSDSLKGMEKGDRRLSRNNSSESVNVERKLSRSSSNEAIKNMERSERKTLPISLPRFPHDMKTRVQFQIHAYTQTGDHVSVVGSCPPLGCWQPDKAILLHTDQSMYPMWTGSVEVPSGEPVEYKYIIYRRSKNEVEWEISISNRTFTPEGVFVVLEDGKFNVERAQLLDRKQRKLAIDASGRTSVYNEYTEQQVSIIGECLYIISYKLPLRTIRGPKGSNDYFFEWHPGYATNTSSRHASYVVEKLRKLRKKAQIWYIGWLGIEIPPEDREKVSKILERDFQCLPVFLSCGMARDFQEFCERILRPTFHFMVPTMTDMCLAFHKGALEKQSKWQTYNTVNLEMVQPLVERFNDGDYVWIVDIELLMVPAFVGARCKSANIGFVFNTPFPSSDIFRMLPARKEILRSVLNSNMIFFHCFTYARHFLTCCSRLLGLEYHSMRGGLVQLNFRGHHVHIRASHVGMDAGTFLEKLESDERVPQFKAKWNEIFRSKHVVLGYDDLEPMSGILLLLRAFQSLVRLFPSILGNVVLVLVTVPLQDAEGNEIHMDYRSEVSKLANELNNEYPGLVLHHHRRMPFAERVSLFSCSDMLVNSSIRHGLNLVPFEFVLCGDEKKGGFVVSEFLGCSRVLPGAVRTNPWRDEDLARAIHKLLLQDDHEKKFWHELQVAFCKKNTVYSWAEKAFLDMKKIRETMLELGEDVRARCRVGIVKMPHKEMSSKHLKLEHVYSAYQQAQTRLLVVDIDLLLRPILYPEKALEGPAALTSKREIAKCLRNISEHQGNFLFLLSSYSPEEIRNYLGEIEGLDKVGLAAEDGYYYKWPGSPLGRWDTRMHITDEWKDVALGLMRQYTQRTNGSWIEDDKISSVTWHWESANPEFGSLQGKELQNHLQEMLSHFPVRIVLGKTCVRVRHEGVTKGAFVEHTIKHYNNRGGVDFLLGIGDDIADEDMFKVIMTYHRDAQYRVVPNSQTVQEVKVFTCTVGRQPATASHCLYKAEEVLELMGGLFLVNKKWRSNSMLELTDVLGHRRFKNPW</sequence>
<feature type="region of interest" description="Disordered" evidence="3">
    <location>
        <begin position="62"/>
        <end position="112"/>
    </location>
</feature>
<comment type="similarity">
    <text evidence="2">In the C-terminal section; belongs to the trehalose phosphatase family.</text>
</comment>
<dbReference type="SUPFAM" id="SSF53756">
    <property type="entry name" value="UDP-Glycosyltransferase/glycogen phosphorylase"/>
    <property type="match status" value="1"/>
</dbReference>
<dbReference type="SUPFAM" id="SSF56784">
    <property type="entry name" value="HAD-like"/>
    <property type="match status" value="1"/>
</dbReference>
<gene>
    <name evidence="5" type="ORF">HPHI1048_LOCUS21800</name>
</gene>
<dbReference type="Gene3D" id="2.60.40.10">
    <property type="entry name" value="Immunoglobulins"/>
    <property type="match status" value="1"/>
</dbReference>
<evidence type="ECO:0000256" key="2">
    <source>
        <dbReference type="ARBA" id="ARBA00006330"/>
    </source>
</evidence>